<evidence type="ECO:0000313" key="3">
    <source>
        <dbReference type="Proteomes" id="UP000599437"/>
    </source>
</evidence>
<accession>A0ABQ3DJA7</accession>
<feature type="compositionally biased region" description="Low complexity" evidence="1">
    <location>
        <begin position="255"/>
        <end position="266"/>
    </location>
</feature>
<evidence type="ECO:0000256" key="1">
    <source>
        <dbReference type="SAM" id="MobiDB-lite"/>
    </source>
</evidence>
<evidence type="ECO:0000313" key="2">
    <source>
        <dbReference type="EMBL" id="GHA93992.1"/>
    </source>
</evidence>
<feature type="region of interest" description="Disordered" evidence="1">
    <location>
        <begin position="168"/>
        <end position="187"/>
    </location>
</feature>
<dbReference type="EMBL" id="BMVO01000003">
    <property type="protein sequence ID" value="GHA93992.1"/>
    <property type="molecule type" value="Genomic_DNA"/>
</dbReference>
<feature type="region of interest" description="Disordered" evidence="1">
    <location>
        <begin position="233"/>
        <end position="266"/>
    </location>
</feature>
<dbReference type="RefSeq" id="WP_138895140.1">
    <property type="nucleotide sequence ID" value="NZ_BMVO01000003.1"/>
</dbReference>
<reference evidence="3" key="1">
    <citation type="journal article" date="2019" name="Int. J. Syst. Evol. Microbiol.">
        <title>The Global Catalogue of Microorganisms (GCM) 10K type strain sequencing project: providing services to taxonomists for standard genome sequencing and annotation.</title>
        <authorList>
            <consortium name="The Broad Institute Genomics Platform"/>
            <consortium name="The Broad Institute Genome Sequencing Center for Infectious Disease"/>
            <person name="Wu L."/>
            <person name="Ma J."/>
        </authorList>
    </citation>
    <scope>NUCLEOTIDE SEQUENCE [LARGE SCALE GENOMIC DNA]</scope>
    <source>
        <strain evidence="3">JCM 4737</strain>
    </source>
</reference>
<gene>
    <name evidence="2" type="ORF">GCM10010346_15880</name>
</gene>
<comment type="caution">
    <text evidence="2">The sequence shown here is derived from an EMBL/GenBank/DDBJ whole genome shotgun (WGS) entry which is preliminary data.</text>
</comment>
<proteinExistence type="predicted"/>
<dbReference type="Proteomes" id="UP000599437">
    <property type="component" value="Unassembled WGS sequence"/>
</dbReference>
<organism evidence="2 3">
    <name type="scientific">Streptomyces chryseus</name>
    <dbReference type="NCBI Taxonomy" id="68186"/>
    <lineage>
        <taxon>Bacteria</taxon>
        <taxon>Bacillati</taxon>
        <taxon>Actinomycetota</taxon>
        <taxon>Actinomycetes</taxon>
        <taxon>Kitasatosporales</taxon>
        <taxon>Streptomycetaceae</taxon>
        <taxon>Streptomyces</taxon>
    </lineage>
</organism>
<protein>
    <submittedName>
        <fullName evidence="2">Uncharacterized protein</fullName>
    </submittedName>
</protein>
<feature type="compositionally biased region" description="Pro residues" evidence="1">
    <location>
        <begin position="171"/>
        <end position="182"/>
    </location>
</feature>
<name>A0ABQ3DJA7_9ACTN</name>
<sequence>MAMRSPYRAATDHHAAAETARAQRGTWVLAGIFSSTMSAKTAARLIRTGSEKYVGYQPAGAFEAYATPTGDEVTVWVRYVAGEEPVSPLPDRMTVRIRHDGDGPGYSGVGIVTVTISTRCPACGGPRGWETVRPHHFHHDGDQYTVDRWTNPCGHTDMYVAVLRESRDRQLPPPAPAPPEQAAPPAEDGPVALILTAAASRRGMHAKQAALLLEEHGHSDAAALIRAELKERRGHMSAKGAASFLRDLAKPDPDSAPTSTTTRNVP</sequence>
<keyword evidence="3" id="KW-1185">Reference proteome</keyword>